<dbReference type="Proteomes" id="UP000308652">
    <property type="component" value="Unassembled WGS sequence"/>
</dbReference>
<dbReference type="Gene3D" id="3.40.50.150">
    <property type="entry name" value="Vaccinia Virus protein VP39"/>
    <property type="match status" value="1"/>
</dbReference>
<dbReference type="OrthoDB" id="1723750at2759"/>
<evidence type="ECO:0000313" key="12">
    <source>
        <dbReference type="EMBL" id="TFK41589.1"/>
    </source>
</evidence>
<dbReference type="GO" id="GO:0005737">
    <property type="term" value="C:cytoplasm"/>
    <property type="evidence" value="ECO:0007669"/>
    <property type="project" value="UniProtKB-SubCell"/>
</dbReference>
<evidence type="ECO:0000256" key="3">
    <source>
        <dbReference type="ARBA" id="ARBA00012533"/>
    </source>
</evidence>
<proteinExistence type="inferred from homology"/>
<comment type="subcellular location">
    <subcellularLocation>
        <location evidence="2">Cytoplasm</location>
    </subcellularLocation>
    <subcellularLocation>
        <location evidence="1">Nucleus</location>
    </subcellularLocation>
</comment>
<keyword evidence="10" id="KW-0175">Coiled coil</keyword>
<keyword evidence="8" id="KW-0539">Nucleus</keyword>
<name>A0A5C3M868_9AGAR</name>
<keyword evidence="6" id="KW-0808">Transferase</keyword>
<dbReference type="InterPro" id="IPR029063">
    <property type="entry name" value="SAM-dependent_MTases_sf"/>
</dbReference>
<reference evidence="12 13" key="1">
    <citation type="journal article" date="2019" name="Nat. Ecol. Evol.">
        <title>Megaphylogeny resolves global patterns of mushroom evolution.</title>
        <authorList>
            <person name="Varga T."/>
            <person name="Krizsan K."/>
            <person name="Foldi C."/>
            <person name="Dima B."/>
            <person name="Sanchez-Garcia M."/>
            <person name="Sanchez-Ramirez S."/>
            <person name="Szollosi G.J."/>
            <person name="Szarkandi J.G."/>
            <person name="Papp V."/>
            <person name="Albert L."/>
            <person name="Andreopoulos W."/>
            <person name="Angelini C."/>
            <person name="Antonin V."/>
            <person name="Barry K.W."/>
            <person name="Bougher N.L."/>
            <person name="Buchanan P."/>
            <person name="Buyck B."/>
            <person name="Bense V."/>
            <person name="Catcheside P."/>
            <person name="Chovatia M."/>
            <person name="Cooper J."/>
            <person name="Damon W."/>
            <person name="Desjardin D."/>
            <person name="Finy P."/>
            <person name="Geml J."/>
            <person name="Haridas S."/>
            <person name="Hughes K."/>
            <person name="Justo A."/>
            <person name="Karasinski D."/>
            <person name="Kautmanova I."/>
            <person name="Kiss B."/>
            <person name="Kocsube S."/>
            <person name="Kotiranta H."/>
            <person name="LaButti K.M."/>
            <person name="Lechner B.E."/>
            <person name="Liimatainen K."/>
            <person name="Lipzen A."/>
            <person name="Lukacs Z."/>
            <person name="Mihaltcheva S."/>
            <person name="Morgado L.N."/>
            <person name="Niskanen T."/>
            <person name="Noordeloos M.E."/>
            <person name="Ohm R.A."/>
            <person name="Ortiz-Santana B."/>
            <person name="Ovrebo C."/>
            <person name="Racz N."/>
            <person name="Riley R."/>
            <person name="Savchenko A."/>
            <person name="Shiryaev A."/>
            <person name="Soop K."/>
            <person name="Spirin V."/>
            <person name="Szebenyi C."/>
            <person name="Tomsovsky M."/>
            <person name="Tulloss R.E."/>
            <person name="Uehling J."/>
            <person name="Grigoriev I.V."/>
            <person name="Vagvolgyi C."/>
            <person name="Papp T."/>
            <person name="Martin F.M."/>
            <person name="Miettinen O."/>
            <person name="Hibbett D.S."/>
            <person name="Nagy L.G."/>
        </authorList>
    </citation>
    <scope>NUCLEOTIDE SEQUENCE [LARGE SCALE GENOMIC DNA]</scope>
    <source>
        <strain evidence="12 13">CBS 166.37</strain>
    </source>
</reference>
<dbReference type="SUPFAM" id="SSF53335">
    <property type="entry name" value="S-adenosyl-L-methionine-dependent methyltransferases"/>
    <property type="match status" value="1"/>
</dbReference>
<evidence type="ECO:0000256" key="1">
    <source>
        <dbReference type="ARBA" id="ARBA00004123"/>
    </source>
</evidence>
<feature type="compositionally biased region" description="Acidic residues" evidence="11">
    <location>
        <begin position="282"/>
        <end position="298"/>
    </location>
</feature>
<sequence>MFKFEFSLSDDEGDAEEVLGPQASEFTQTAAKSQPTEVKAEVQFTEHPISDLLSALPSLISYSPITIPLRGNGSSSNGNPATTTEEPKLTLVRRDLFDARFQLISEGAGEAYMADDAEEILDEEHAKKQEEAAKQAEEQKERTTQSHISALEFLEAPSDLVPGIYEGGLKTWECSLDLVDYLSSLKTPGAVNVYQGKRVLELGCGTAIPSLYVLHEILSAPPSPDAPPTYVHLQDYNASVLDLVTLPNVLLTWYISPASLEYRTKNPPEVEVPAQAPSTSDTIEEEDEDGDDEAEEEEQPKSMGPGSTPIPDLTAPSDLTLPQSLKLAFISSLEARNIHIRFFSGSWSSFDLSQTGGTYDLVLTSETIYRPDSLPSLVGLMDAACRRETGQRANPAGLDTLVQEKLSVDDTPEADSYLCLVAAKVLYFGVGGGVSDFVNAVENARKDEPHGKVSTVWERKMGVGRKVMRVQWD</sequence>
<evidence type="ECO:0000313" key="13">
    <source>
        <dbReference type="Proteomes" id="UP000308652"/>
    </source>
</evidence>
<feature type="coiled-coil region" evidence="10">
    <location>
        <begin position="114"/>
        <end position="146"/>
    </location>
</feature>
<comment type="similarity">
    <text evidence="9">Belongs to the methyltransferase superfamily. METTL18 family.</text>
</comment>
<dbReference type="InterPro" id="IPR019410">
    <property type="entry name" value="Methyltransf_16"/>
</dbReference>
<dbReference type="PANTHER" id="PTHR14614:SF39">
    <property type="entry name" value="HISTIDINE PROTEIN METHYLTRANSFERASE 1 HOMOLOG"/>
    <property type="match status" value="1"/>
</dbReference>
<evidence type="ECO:0000256" key="2">
    <source>
        <dbReference type="ARBA" id="ARBA00004496"/>
    </source>
</evidence>
<dbReference type="PANTHER" id="PTHR14614">
    <property type="entry name" value="HEPATOCELLULAR CARCINOMA-ASSOCIATED ANTIGEN"/>
    <property type="match status" value="1"/>
</dbReference>
<evidence type="ECO:0000256" key="8">
    <source>
        <dbReference type="ARBA" id="ARBA00023242"/>
    </source>
</evidence>
<keyword evidence="4" id="KW-0963">Cytoplasm</keyword>
<evidence type="ECO:0000256" key="10">
    <source>
        <dbReference type="SAM" id="Coils"/>
    </source>
</evidence>
<dbReference type="AlphaFoldDB" id="A0A5C3M868"/>
<gene>
    <name evidence="12" type="ORF">BDQ12DRAFT_389843</name>
</gene>
<evidence type="ECO:0000256" key="4">
    <source>
        <dbReference type="ARBA" id="ARBA00022490"/>
    </source>
</evidence>
<dbReference type="GO" id="GO:0032259">
    <property type="term" value="P:methylation"/>
    <property type="evidence" value="ECO:0007669"/>
    <property type="project" value="UniProtKB-KW"/>
</dbReference>
<keyword evidence="7" id="KW-0949">S-adenosyl-L-methionine</keyword>
<protein>
    <recommendedName>
        <fullName evidence="3">protein-histidine N-methyltransferase</fullName>
        <ecNumber evidence="3">2.1.1.85</ecNumber>
    </recommendedName>
</protein>
<keyword evidence="13" id="KW-1185">Reference proteome</keyword>
<dbReference type="GO" id="GO:0018064">
    <property type="term" value="F:protein-L-histidine N-tele-methyltransferase activity"/>
    <property type="evidence" value="ECO:0007669"/>
    <property type="project" value="UniProtKB-EC"/>
</dbReference>
<evidence type="ECO:0000256" key="6">
    <source>
        <dbReference type="ARBA" id="ARBA00022679"/>
    </source>
</evidence>
<evidence type="ECO:0000256" key="5">
    <source>
        <dbReference type="ARBA" id="ARBA00022603"/>
    </source>
</evidence>
<dbReference type="STRING" id="68775.A0A5C3M868"/>
<evidence type="ECO:0000256" key="7">
    <source>
        <dbReference type="ARBA" id="ARBA00022691"/>
    </source>
</evidence>
<feature type="region of interest" description="Disordered" evidence="11">
    <location>
        <begin position="266"/>
        <end position="317"/>
    </location>
</feature>
<organism evidence="12 13">
    <name type="scientific">Crucibulum laeve</name>
    <dbReference type="NCBI Taxonomy" id="68775"/>
    <lineage>
        <taxon>Eukaryota</taxon>
        <taxon>Fungi</taxon>
        <taxon>Dikarya</taxon>
        <taxon>Basidiomycota</taxon>
        <taxon>Agaricomycotina</taxon>
        <taxon>Agaricomycetes</taxon>
        <taxon>Agaricomycetidae</taxon>
        <taxon>Agaricales</taxon>
        <taxon>Agaricineae</taxon>
        <taxon>Nidulariaceae</taxon>
        <taxon>Crucibulum</taxon>
    </lineage>
</organism>
<dbReference type="GO" id="GO:0005634">
    <property type="term" value="C:nucleus"/>
    <property type="evidence" value="ECO:0007669"/>
    <property type="project" value="UniProtKB-SubCell"/>
</dbReference>
<accession>A0A5C3M868</accession>
<evidence type="ECO:0000256" key="9">
    <source>
        <dbReference type="ARBA" id="ARBA00038126"/>
    </source>
</evidence>
<evidence type="ECO:0000256" key="11">
    <source>
        <dbReference type="SAM" id="MobiDB-lite"/>
    </source>
</evidence>
<keyword evidence="5" id="KW-0489">Methyltransferase</keyword>
<dbReference type="EC" id="2.1.1.85" evidence="3"/>
<dbReference type="EMBL" id="ML213594">
    <property type="protein sequence ID" value="TFK41589.1"/>
    <property type="molecule type" value="Genomic_DNA"/>
</dbReference>